<evidence type="ECO:0000256" key="2">
    <source>
        <dbReference type="ARBA" id="ARBA00001604"/>
    </source>
</evidence>
<evidence type="ECO:0000256" key="17">
    <source>
        <dbReference type="ARBA" id="ARBA00023237"/>
    </source>
</evidence>
<dbReference type="Pfam" id="PF02253">
    <property type="entry name" value="PLA1"/>
    <property type="match status" value="1"/>
</dbReference>
<evidence type="ECO:0000313" key="20">
    <source>
        <dbReference type="Proteomes" id="UP001626537"/>
    </source>
</evidence>
<dbReference type="Gene3D" id="2.40.230.10">
    <property type="entry name" value="Phospholipase A1"/>
    <property type="match status" value="1"/>
</dbReference>
<accession>A0ABZ0I715</accession>
<dbReference type="InterPro" id="IPR003187">
    <property type="entry name" value="PLipase_A1"/>
</dbReference>
<comment type="catalytic activity">
    <reaction evidence="1 18">
        <text>a 1,2-diacyl-sn-glycero-3-phosphocholine + H2O = a 2-acyl-sn-glycero-3-phosphocholine + a fatty acid + H(+)</text>
        <dbReference type="Rhea" id="RHEA:18689"/>
        <dbReference type="ChEBI" id="CHEBI:15377"/>
        <dbReference type="ChEBI" id="CHEBI:15378"/>
        <dbReference type="ChEBI" id="CHEBI:28868"/>
        <dbReference type="ChEBI" id="CHEBI:57643"/>
        <dbReference type="ChEBI" id="CHEBI:57875"/>
        <dbReference type="EC" id="3.1.1.32"/>
    </reaction>
</comment>
<keyword evidence="8" id="KW-1134">Transmembrane beta strand</keyword>
<sequence>MRHLLGLAAMLPLLWIATAQSSPETCAYIPEAKARLNCFDSYFTPAELPQISADGEVALLSEALPSVSLIEARVEQEATLTDQWFSITPHHPNYILPLTFSNDPQYADFGALGESFSDYEIKMQLSLKTRLAQGLWRDSSVWAAYTQQSYWQLYAEDDASAPFRETNHQPEIFWQVPTDFEVFGWNARMTTLAVNHQSNGRSEPLSRSWNRVTAELALDRGNWVFSAKTWARISEPADVDDNPNIEDYMGRLQLGLIHKRERHTVAIGLKNNLSSPNRSGLEVNYTFPLFRRLKGFVQIYTGYGENLIDMENYNNRIGIGIALTDWL</sequence>
<feature type="chain" id="PRO_5044973855" description="Phospholipase A1" evidence="18">
    <location>
        <begin position="22"/>
        <end position="327"/>
    </location>
</feature>
<evidence type="ECO:0000256" key="5">
    <source>
        <dbReference type="ARBA" id="ARBA00013179"/>
    </source>
</evidence>
<evidence type="ECO:0000256" key="18">
    <source>
        <dbReference type="RuleBase" id="RU366027"/>
    </source>
</evidence>
<evidence type="ECO:0000256" key="9">
    <source>
        <dbReference type="ARBA" id="ARBA00022692"/>
    </source>
</evidence>
<evidence type="ECO:0000256" key="11">
    <source>
        <dbReference type="ARBA" id="ARBA00022729"/>
    </source>
</evidence>
<keyword evidence="20" id="KW-1185">Reference proteome</keyword>
<comment type="function">
    <text evidence="18">Hydrolysis of phosphatidylcholine with phospholipase A2 (EC 3.1.1.4) and phospholipase A1 (EC 3.1.1.32) activities.</text>
</comment>
<dbReference type="Proteomes" id="UP001626537">
    <property type="component" value="Chromosome"/>
</dbReference>
<dbReference type="RefSeq" id="WP_407349481.1">
    <property type="nucleotide sequence ID" value="NZ_CP136864.1"/>
</dbReference>
<comment type="subcellular location">
    <subcellularLocation>
        <location evidence="18">Cell outer membrane</location>
        <topology evidence="18">Multi-pass membrane protein</topology>
    </subcellularLocation>
    <text evidence="18">One of the very few enzymes located there.</text>
</comment>
<evidence type="ECO:0000256" key="10">
    <source>
        <dbReference type="ARBA" id="ARBA00022723"/>
    </source>
</evidence>
<reference evidence="19 20" key="1">
    <citation type="submission" date="2023-10" db="EMBL/GenBank/DDBJ databases">
        <title>Two novel species belonging to the OM43/NOR5 clade.</title>
        <authorList>
            <person name="Park M."/>
        </authorList>
    </citation>
    <scope>NUCLEOTIDE SEQUENCE [LARGE SCALE GENOMIC DNA]</scope>
    <source>
        <strain evidence="19 20">IMCC43200</strain>
    </source>
</reference>
<evidence type="ECO:0000256" key="6">
    <source>
        <dbReference type="ARBA" id="ARBA00013278"/>
    </source>
</evidence>
<evidence type="ECO:0000256" key="15">
    <source>
        <dbReference type="ARBA" id="ARBA00023098"/>
    </source>
</evidence>
<dbReference type="EC" id="3.1.1.32" evidence="5 18"/>
<keyword evidence="13 18" id="KW-0106">Calcium</keyword>
<comment type="subunit">
    <text evidence="4 18">Homodimer; dimerization is reversible, and the dimeric form is the active one.</text>
</comment>
<keyword evidence="17 18" id="KW-0998">Cell outer membrane</keyword>
<evidence type="ECO:0000256" key="4">
    <source>
        <dbReference type="ARBA" id="ARBA00011702"/>
    </source>
</evidence>
<evidence type="ECO:0000256" key="12">
    <source>
        <dbReference type="ARBA" id="ARBA00022801"/>
    </source>
</evidence>
<evidence type="ECO:0000256" key="13">
    <source>
        <dbReference type="ARBA" id="ARBA00022837"/>
    </source>
</evidence>
<comment type="catalytic activity">
    <reaction evidence="2 18">
        <text>a 1,2-diacyl-sn-glycero-3-phosphocholine + H2O = a 1-acyl-sn-glycero-3-phosphocholine + a fatty acid + H(+)</text>
        <dbReference type="Rhea" id="RHEA:15801"/>
        <dbReference type="ChEBI" id="CHEBI:15377"/>
        <dbReference type="ChEBI" id="CHEBI:15378"/>
        <dbReference type="ChEBI" id="CHEBI:28868"/>
        <dbReference type="ChEBI" id="CHEBI:57643"/>
        <dbReference type="ChEBI" id="CHEBI:58168"/>
        <dbReference type="EC" id="3.1.1.4"/>
    </reaction>
</comment>
<proteinExistence type="inferred from homology"/>
<feature type="signal peptide" evidence="18">
    <location>
        <begin position="1"/>
        <end position="21"/>
    </location>
</feature>
<keyword evidence="9" id="KW-0812">Transmembrane</keyword>
<dbReference type="InterPro" id="IPR036541">
    <property type="entry name" value="PLipase_A1_sf"/>
</dbReference>
<protein>
    <recommendedName>
        <fullName evidence="7 18">Phospholipase A1</fullName>
        <ecNumber evidence="5 18">3.1.1.32</ecNumber>
        <ecNumber evidence="6 18">3.1.1.4</ecNumber>
    </recommendedName>
    <alternativeName>
        <fullName evidence="18">Phosphatidylcholine 1-acylhydrolase</fullName>
    </alternativeName>
</protein>
<comment type="cofactor">
    <cofactor evidence="18">
        <name>Ca(2+)</name>
        <dbReference type="ChEBI" id="CHEBI:29108"/>
    </cofactor>
    <text evidence="18">Binds 1 Ca(2+) ion per monomer. In the dimeric form the Ca(2+) is bound by different amino acids with binding of each Ca(2+) shared with ligands coming from each monomer. The Ca(2+) ion may have a role in catalysis.</text>
</comment>
<evidence type="ECO:0000256" key="14">
    <source>
        <dbReference type="ARBA" id="ARBA00022963"/>
    </source>
</evidence>
<name>A0ABZ0I715_9GAMM</name>
<keyword evidence="16" id="KW-0472">Membrane</keyword>
<dbReference type="PRINTS" id="PR01486">
    <property type="entry name" value="PHPHLIPASEA1"/>
</dbReference>
<evidence type="ECO:0000256" key="3">
    <source>
        <dbReference type="ARBA" id="ARBA00010525"/>
    </source>
</evidence>
<evidence type="ECO:0000256" key="8">
    <source>
        <dbReference type="ARBA" id="ARBA00022452"/>
    </source>
</evidence>
<gene>
    <name evidence="19" type="ORF">R0135_06670</name>
</gene>
<keyword evidence="15 18" id="KW-0443">Lipid metabolism</keyword>
<dbReference type="EMBL" id="CP136864">
    <property type="protein sequence ID" value="WOJ94847.1"/>
    <property type="molecule type" value="Genomic_DNA"/>
</dbReference>
<keyword evidence="12 18" id="KW-0378">Hydrolase</keyword>
<dbReference type="CDD" id="cd00541">
    <property type="entry name" value="OMPLA"/>
    <property type="match status" value="1"/>
</dbReference>
<evidence type="ECO:0000313" key="19">
    <source>
        <dbReference type="EMBL" id="WOJ94847.1"/>
    </source>
</evidence>
<keyword evidence="14 18" id="KW-0442">Lipid degradation</keyword>
<keyword evidence="11 18" id="KW-0732">Signal</keyword>
<evidence type="ECO:0000256" key="1">
    <source>
        <dbReference type="ARBA" id="ARBA00000111"/>
    </source>
</evidence>
<comment type="similarity">
    <text evidence="3 18">Belongs to the phospholipase A1 family.</text>
</comment>
<evidence type="ECO:0000256" key="7">
    <source>
        <dbReference type="ARBA" id="ARBA00021726"/>
    </source>
</evidence>
<dbReference type="SUPFAM" id="SSF56931">
    <property type="entry name" value="Outer membrane phospholipase A (OMPLA)"/>
    <property type="match status" value="1"/>
</dbReference>
<dbReference type="EC" id="3.1.1.4" evidence="6 18"/>
<keyword evidence="10 18" id="KW-0479">Metal-binding</keyword>
<evidence type="ECO:0000256" key="16">
    <source>
        <dbReference type="ARBA" id="ARBA00023136"/>
    </source>
</evidence>
<dbReference type="PANTHER" id="PTHR40457">
    <property type="entry name" value="PHOSPHOLIPASE A1"/>
    <property type="match status" value="1"/>
</dbReference>
<organism evidence="19 20">
    <name type="scientific">Congregibacter variabilis</name>
    <dbReference type="NCBI Taxonomy" id="3081200"/>
    <lineage>
        <taxon>Bacteria</taxon>
        <taxon>Pseudomonadati</taxon>
        <taxon>Pseudomonadota</taxon>
        <taxon>Gammaproteobacteria</taxon>
        <taxon>Cellvibrionales</taxon>
        <taxon>Halieaceae</taxon>
        <taxon>Congregibacter</taxon>
    </lineage>
</organism>
<dbReference type="PANTHER" id="PTHR40457:SF1">
    <property type="entry name" value="PHOSPHOLIPASE A1"/>
    <property type="match status" value="1"/>
</dbReference>